<gene>
    <name evidence="3" type="ORF">B8W72_19510</name>
</gene>
<dbReference type="Gene3D" id="2.60.120.1440">
    <property type="match status" value="1"/>
</dbReference>
<name>A0A1Y3L054_PSEPU</name>
<dbReference type="EMBL" id="NFSB01000083">
    <property type="protein sequence ID" value="OUM28832.1"/>
    <property type="molecule type" value="Genomic_DNA"/>
</dbReference>
<evidence type="ECO:0000313" key="4">
    <source>
        <dbReference type="Proteomes" id="UP000196082"/>
    </source>
</evidence>
<dbReference type="PIRSF" id="PIRSF018266">
    <property type="entry name" value="FecR"/>
    <property type="match status" value="1"/>
</dbReference>
<dbReference type="Proteomes" id="UP000196082">
    <property type="component" value="Unassembled WGS sequence"/>
</dbReference>
<reference evidence="3 4" key="1">
    <citation type="submission" date="2017-05" db="EMBL/GenBank/DDBJ databases">
        <title>Whole genome sequence of Pseudomonas putida isolate 1312 commercialized as a biostimulant.</title>
        <authorList>
            <person name="Crovadore J."/>
            <person name="Blanc P."/>
            <person name="Chablais R."/>
            <person name="Cochard B."/>
            <person name="Grizard D."/>
            <person name="Lefort F."/>
        </authorList>
    </citation>
    <scope>NUCLEOTIDE SEQUENCE [LARGE SCALE GENOMIC DNA]</scope>
    <source>
        <strain evidence="3 4">1312</strain>
    </source>
</reference>
<dbReference type="InterPro" id="IPR006860">
    <property type="entry name" value="FecR"/>
</dbReference>
<accession>A0A1Y3L054</accession>
<dbReference type="Pfam" id="PF04773">
    <property type="entry name" value="FecR"/>
    <property type="match status" value="1"/>
</dbReference>
<dbReference type="GO" id="GO:0016989">
    <property type="term" value="F:sigma factor antagonist activity"/>
    <property type="evidence" value="ECO:0007669"/>
    <property type="project" value="TreeGrafter"/>
</dbReference>
<dbReference type="PANTHER" id="PTHR30273">
    <property type="entry name" value="PERIPLASMIC SIGNAL SENSOR AND SIGMA FACTOR ACTIVATOR FECR-RELATED"/>
    <property type="match status" value="1"/>
</dbReference>
<evidence type="ECO:0000313" key="3">
    <source>
        <dbReference type="EMBL" id="OUM28832.1"/>
    </source>
</evidence>
<organism evidence="3 4">
    <name type="scientific">Pseudomonas putida</name>
    <name type="common">Arthrobacter siderocapsulatus</name>
    <dbReference type="NCBI Taxonomy" id="303"/>
    <lineage>
        <taxon>Bacteria</taxon>
        <taxon>Pseudomonadati</taxon>
        <taxon>Pseudomonadota</taxon>
        <taxon>Gammaproteobacteria</taxon>
        <taxon>Pseudomonadales</taxon>
        <taxon>Pseudomonadaceae</taxon>
        <taxon>Pseudomonas</taxon>
    </lineage>
</organism>
<comment type="caution">
    <text evidence="3">The sequence shown here is derived from an EMBL/GenBank/DDBJ whole genome shotgun (WGS) entry which is preliminary data.</text>
</comment>
<proteinExistence type="predicted"/>
<protein>
    <submittedName>
        <fullName evidence="3">Uncharacterized protein</fullName>
    </submittedName>
</protein>
<feature type="domain" description="FecR N-terminal" evidence="2">
    <location>
        <begin position="29"/>
        <end position="70"/>
    </location>
</feature>
<evidence type="ECO:0000259" key="1">
    <source>
        <dbReference type="Pfam" id="PF04773"/>
    </source>
</evidence>
<feature type="domain" description="FecR protein" evidence="1">
    <location>
        <begin position="133"/>
        <end position="223"/>
    </location>
</feature>
<sequence>MHAGDGIAAMTSSGNAFVREPSLSPKMCEEAMEWWLDMQEADFDSSAQAAFMAWRSEHPLHELAWEKALALGAQLDALRTRGDPDLARQALLLPSHEGLSRRQTIKGLALLLTVGAGAWLSRDSELVSRISADYTTGVGEQRRVALAADLSFELNTHSAIKARATDRGWHLRLLSGEALVDAALGPALFIDTAQVRTQASSARFTIRQFDNGSTQLEVYRGALQVVPTQASTWTALHAGQVARFGPLGMLDLGAMQASAPAWAEGMIVANGQPLQAFLDELGRYRHGYLGCDAALANLRVWGTYPLADSDRIIDAVAQTLKLDVQRFTRLWVNLRPSSANV</sequence>
<dbReference type="PANTHER" id="PTHR30273:SF2">
    <property type="entry name" value="PROTEIN FECR"/>
    <property type="match status" value="1"/>
</dbReference>
<dbReference type="AlphaFoldDB" id="A0A1Y3L054"/>
<dbReference type="Pfam" id="PF16220">
    <property type="entry name" value="DUF4880"/>
    <property type="match status" value="1"/>
</dbReference>
<evidence type="ECO:0000259" key="2">
    <source>
        <dbReference type="Pfam" id="PF16220"/>
    </source>
</evidence>
<dbReference type="InterPro" id="IPR032623">
    <property type="entry name" value="FecR_N"/>
</dbReference>
<dbReference type="InterPro" id="IPR012373">
    <property type="entry name" value="Ferrdict_sens_TM"/>
</dbReference>